<dbReference type="AlphaFoldDB" id="A0A0C1H711"/>
<dbReference type="InterPro" id="IPR050065">
    <property type="entry name" value="GlmU-like"/>
</dbReference>
<sequence length="235" mass="25906">MCFGNNRQSMDIKSSDFFNLSTFTHTALFEKDPAPWIILTRLASYLKKLKLGVLLGSISPQAYLIRPEEITIGEGSIVEPGAYIQGPCWIGNHCVIRHGAYIRGHVITGDYCVIGHDTEVKNSLFLNRAHAAHFAYVGDTILGHDVNLGAGTKCANFKLDQQTVSVVYKHQRFNTQLRKFGAIIGDRSQIGCNTVTNPGSLIGMDVRAYPCLNIGGWIPHRSIVKPGSQVRISSY</sequence>
<dbReference type="CDD" id="cd05636">
    <property type="entry name" value="LbH_G1P_TT_C_like"/>
    <property type="match status" value="1"/>
</dbReference>
<evidence type="ECO:0000256" key="3">
    <source>
        <dbReference type="ARBA" id="ARBA00022679"/>
    </source>
</evidence>
<dbReference type="PANTHER" id="PTHR43584">
    <property type="entry name" value="NUCLEOTIDYL TRANSFERASE"/>
    <property type="match status" value="1"/>
</dbReference>
<dbReference type="GO" id="GO:0016779">
    <property type="term" value="F:nucleotidyltransferase activity"/>
    <property type="evidence" value="ECO:0007669"/>
    <property type="project" value="UniProtKB-ARBA"/>
</dbReference>
<evidence type="ECO:0000313" key="6">
    <source>
        <dbReference type="Proteomes" id="UP000031465"/>
    </source>
</evidence>
<protein>
    <submittedName>
        <fullName evidence="5">Putative UDP-N-acetylglucosamine diphosphorylase</fullName>
    </submittedName>
</protein>
<comment type="caution">
    <text evidence="5">The sequence shown here is derived from an EMBL/GenBank/DDBJ whole genome shotgun (WGS) entry which is preliminary data.</text>
</comment>
<evidence type="ECO:0000256" key="2">
    <source>
        <dbReference type="ARBA" id="ARBA00007947"/>
    </source>
</evidence>
<dbReference type="PATRIC" id="fig|362787.3.peg.2075"/>
<comment type="similarity">
    <text evidence="1">In the C-terminal section; belongs to the transferase hexapeptide repeat family.</text>
</comment>
<keyword evidence="4" id="KW-0012">Acyltransferase</keyword>
<accession>A0A0C1H711</accession>
<organism evidence="5 6">
    <name type="scientific">Candidatus Protochlamydia amoebophila</name>
    <dbReference type="NCBI Taxonomy" id="362787"/>
    <lineage>
        <taxon>Bacteria</taxon>
        <taxon>Pseudomonadati</taxon>
        <taxon>Chlamydiota</taxon>
        <taxon>Chlamydiia</taxon>
        <taxon>Parachlamydiales</taxon>
        <taxon>Parachlamydiaceae</taxon>
        <taxon>Candidatus Protochlamydia</taxon>
    </lineage>
</organism>
<dbReference type="InterPro" id="IPR011004">
    <property type="entry name" value="Trimer_LpxA-like_sf"/>
</dbReference>
<dbReference type="Pfam" id="PF00132">
    <property type="entry name" value="Hexapep"/>
    <property type="match status" value="1"/>
</dbReference>
<comment type="similarity">
    <text evidence="2">In the N-terminal section; belongs to the N-acetylglucosamine-1-phosphate uridyltransferase family.</text>
</comment>
<dbReference type="InterPro" id="IPR001451">
    <property type="entry name" value="Hexapep"/>
</dbReference>
<evidence type="ECO:0000256" key="1">
    <source>
        <dbReference type="ARBA" id="ARBA00007707"/>
    </source>
</evidence>
<dbReference type="PANTHER" id="PTHR43584:SF8">
    <property type="entry name" value="N-ACETYLMURAMATE ALPHA-1-PHOSPHATE URIDYLYLTRANSFERASE"/>
    <property type="match status" value="1"/>
</dbReference>
<reference evidence="5 6" key="1">
    <citation type="journal article" date="2014" name="Mol. Biol. Evol.">
        <title>Massive expansion of Ubiquitination-related gene families within the Chlamydiae.</title>
        <authorList>
            <person name="Domman D."/>
            <person name="Collingro A."/>
            <person name="Lagkouvardos I."/>
            <person name="Gehre L."/>
            <person name="Weinmaier T."/>
            <person name="Rattei T."/>
            <person name="Subtil A."/>
            <person name="Horn M."/>
        </authorList>
    </citation>
    <scope>NUCLEOTIDE SEQUENCE [LARGE SCALE GENOMIC DNA]</scope>
    <source>
        <strain evidence="5 6">EI2</strain>
    </source>
</reference>
<gene>
    <name evidence="5" type="primary">glmU_2</name>
    <name evidence="5" type="ORF">DB44_GE00060</name>
</gene>
<keyword evidence="3" id="KW-0808">Transferase</keyword>
<dbReference type="Proteomes" id="UP000031465">
    <property type="component" value="Unassembled WGS sequence"/>
</dbReference>
<name>A0A0C1H711_9BACT</name>
<dbReference type="GO" id="GO:0016746">
    <property type="term" value="F:acyltransferase activity"/>
    <property type="evidence" value="ECO:0007669"/>
    <property type="project" value="UniProtKB-KW"/>
</dbReference>
<dbReference type="EMBL" id="JSAN01000150">
    <property type="protein sequence ID" value="KIC70708.1"/>
    <property type="molecule type" value="Genomic_DNA"/>
</dbReference>
<evidence type="ECO:0000256" key="4">
    <source>
        <dbReference type="ARBA" id="ARBA00023315"/>
    </source>
</evidence>
<evidence type="ECO:0000313" key="5">
    <source>
        <dbReference type="EMBL" id="KIC70708.1"/>
    </source>
</evidence>
<dbReference type="Gene3D" id="2.160.10.10">
    <property type="entry name" value="Hexapeptide repeat proteins"/>
    <property type="match status" value="1"/>
</dbReference>
<dbReference type="SUPFAM" id="SSF51161">
    <property type="entry name" value="Trimeric LpxA-like enzymes"/>
    <property type="match status" value="1"/>
</dbReference>
<proteinExistence type="inferred from homology"/>